<sequence length="100" mass="11717">YMCCRSKHKLSAVSKCIYSPLGYSLQHYGEGIRNKLLRCLIRQLTQNNPIYFSLYYTPARTEKCEQNLHYTCKDESIMQSMLGTLHIHTARKTFKPLPEI</sequence>
<evidence type="ECO:0000313" key="2">
    <source>
        <dbReference type="Proteomes" id="UP000694892"/>
    </source>
</evidence>
<dbReference type="Proteomes" id="UP000694892">
    <property type="component" value="Chromosome 9_10S"/>
</dbReference>
<gene>
    <name evidence="1" type="ORF">XELAEV_18046831mg</name>
</gene>
<evidence type="ECO:0000313" key="1">
    <source>
        <dbReference type="EMBL" id="OCT60809.1"/>
    </source>
</evidence>
<dbReference type="AlphaFoldDB" id="A0A974BTR5"/>
<organism evidence="1 2">
    <name type="scientific">Xenopus laevis</name>
    <name type="common">African clawed frog</name>
    <dbReference type="NCBI Taxonomy" id="8355"/>
    <lineage>
        <taxon>Eukaryota</taxon>
        <taxon>Metazoa</taxon>
        <taxon>Chordata</taxon>
        <taxon>Craniata</taxon>
        <taxon>Vertebrata</taxon>
        <taxon>Euteleostomi</taxon>
        <taxon>Amphibia</taxon>
        <taxon>Batrachia</taxon>
        <taxon>Anura</taxon>
        <taxon>Pipoidea</taxon>
        <taxon>Pipidae</taxon>
        <taxon>Xenopodinae</taxon>
        <taxon>Xenopus</taxon>
        <taxon>Xenopus</taxon>
    </lineage>
</organism>
<proteinExistence type="predicted"/>
<feature type="non-terminal residue" evidence="1">
    <location>
        <position position="1"/>
    </location>
</feature>
<dbReference type="EMBL" id="CM004483">
    <property type="protein sequence ID" value="OCT60809.1"/>
    <property type="molecule type" value="Genomic_DNA"/>
</dbReference>
<name>A0A974BTR5_XENLA</name>
<reference evidence="2" key="1">
    <citation type="journal article" date="2016" name="Nature">
        <title>Genome evolution in the allotetraploid frog Xenopus laevis.</title>
        <authorList>
            <person name="Session A.M."/>
            <person name="Uno Y."/>
            <person name="Kwon T."/>
            <person name="Chapman J.A."/>
            <person name="Toyoda A."/>
            <person name="Takahashi S."/>
            <person name="Fukui A."/>
            <person name="Hikosaka A."/>
            <person name="Suzuki A."/>
            <person name="Kondo M."/>
            <person name="van Heeringen S.J."/>
            <person name="Quigley I."/>
            <person name="Heinz S."/>
            <person name="Ogino H."/>
            <person name="Ochi H."/>
            <person name="Hellsten U."/>
            <person name="Lyons J.B."/>
            <person name="Simakov O."/>
            <person name="Putnam N."/>
            <person name="Stites J."/>
            <person name="Kuroki Y."/>
            <person name="Tanaka T."/>
            <person name="Michiue T."/>
            <person name="Watanabe M."/>
            <person name="Bogdanovic O."/>
            <person name="Lister R."/>
            <person name="Georgiou G."/>
            <person name="Paranjpe S.S."/>
            <person name="van Kruijsbergen I."/>
            <person name="Shu S."/>
            <person name="Carlson J."/>
            <person name="Kinoshita T."/>
            <person name="Ohta Y."/>
            <person name="Mawaribuchi S."/>
            <person name="Jenkins J."/>
            <person name="Grimwood J."/>
            <person name="Schmutz J."/>
            <person name="Mitros T."/>
            <person name="Mozaffari S.V."/>
            <person name="Suzuki Y."/>
            <person name="Haramoto Y."/>
            <person name="Yamamoto T.S."/>
            <person name="Takagi C."/>
            <person name="Heald R."/>
            <person name="Miller K."/>
            <person name="Haudenschild C."/>
            <person name="Kitzman J."/>
            <person name="Nakayama T."/>
            <person name="Izutsu Y."/>
            <person name="Robert J."/>
            <person name="Fortriede J."/>
            <person name="Burns K."/>
            <person name="Lotay V."/>
            <person name="Karimi K."/>
            <person name="Yasuoka Y."/>
            <person name="Dichmann D.S."/>
            <person name="Flajnik M.F."/>
            <person name="Houston D.W."/>
            <person name="Shendure J."/>
            <person name="DuPasquier L."/>
            <person name="Vize P.D."/>
            <person name="Zorn A.M."/>
            <person name="Ito M."/>
            <person name="Marcotte E.M."/>
            <person name="Wallingford J.B."/>
            <person name="Ito Y."/>
            <person name="Asashima M."/>
            <person name="Ueno N."/>
            <person name="Matsuda Y."/>
            <person name="Veenstra G.J."/>
            <person name="Fujiyama A."/>
            <person name="Harland R.M."/>
            <person name="Taira M."/>
            <person name="Rokhsar D.S."/>
        </authorList>
    </citation>
    <scope>NUCLEOTIDE SEQUENCE [LARGE SCALE GENOMIC DNA]</scope>
    <source>
        <strain evidence="2">J</strain>
    </source>
</reference>
<accession>A0A974BTR5</accession>
<protein>
    <submittedName>
        <fullName evidence="1">Uncharacterized protein</fullName>
    </submittedName>
</protein>